<dbReference type="PANTHER" id="PTHR24960:SF84">
    <property type="entry name" value="HYDROGENASE SUBUNIT"/>
    <property type="match status" value="1"/>
</dbReference>
<evidence type="ECO:0000256" key="3">
    <source>
        <dbReference type="ARBA" id="ARBA00022485"/>
    </source>
</evidence>
<evidence type="ECO:0000256" key="4">
    <source>
        <dbReference type="ARBA" id="ARBA00022723"/>
    </source>
</evidence>
<organism evidence="9 10">
    <name type="scientific">Faecalicatena faecalis</name>
    <dbReference type="NCBI Taxonomy" id="2726362"/>
    <lineage>
        <taxon>Bacteria</taxon>
        <taxon>Bacillati</taxon>
        <taxon>Bacillota</taxon>
        <taxon>Clostridia</taxon>
        <taxon>Lachnospirales</taxon>
        <taxon>Lachnospiraceae</taxon>
        <taxon>Faecalicatena</taxon>
    </lineage>
</organism>
<dbReference type="EMBL" id="JABACJ020000008">
    <property type="protein sequence ID" value="MBU3876164.1"/>
    <property type="molecule type" value="Genomic_DNA"/>
</dbReference>
<keyword evidence="6" id="KW-0411">Iron-sulfur</keyword>
<proteinExistence type="predicted"/>
<name>A0ABS6D3U2_9FIRM</name>
<dbReference type="PANTHER" id="PTHR24960">
    <property type="entry name" value="PHOTOSYSTEM I IRON-SULFUR CENTER-RELATED"/>
    <property type="match status" value="1"/>
</dbReference>
<evidence type="ECO:0000256" key="6">
    <source>
        <dbReference type="ARBA" id="ARBA00023014"/>
    </source>
</evidence>
<evidence type="ECO:0000256" key="5">
    <source>
        <dbReference type="ARBA" id="ARBA00023004"/>
    </source>
</evidence>
<dbReference type="Pfam" id="PF13510">
    <property type="entry name" value="Fer2_4"/>
    <property type="match status" value="1"/>
</dbReference>
<evidence type="ECO:0000256" key="1">
    <source>
        <dbReference type="ARBA" id="ARBA00003532"/>
    </source>
</evidence>
<gene>
    <name evidence="9" type="ORF">HGO97_010105</name>
</gene>
<comment type="caution">
    <text evidence="9">The sequence shown here is derived from an EMBL/GenBank/DDBJ whole genome shotgun (WGS) entry which is preliminary data.</text>
</comment>
<dbReference type="PROSITE" id="PS51085">
    <property type="entry name" value="2FE2S_FER_2"/>
    <property type="match status" value="1"/>
</dbReference>
<keyword evidence="5" id="KW-0408">Iron</keyword>
<dbReference type="PROSITE" id="PS00198">
    <property type="entry name" value="4FE4S_FER_1"/>
    <property type="match status" value="1"/>
</dbReference>
<evidence type="ECO:0000259" key="8">
    <source>
        <dbReference type="PROSITE" id="PS51379"/>
    </source>
</evidence>
<evidence type="ECO:0000313" key="10">
    <source>
        <dbReference type="Proteomes" id="UP000723714"/>
    </source>
</evidence>
<dbReference type="PROSITE" id="PS51379">
    <property type="entry name" value="4FE4S_FER_2"/>
    <property type="match status" value="2"/>
</dbReference>
<dbReference type="InterPro" id="IPR017900">
    <property type="entry name" value="4Fe4S_Fe_S_CS"/>
</dbReference>
<dbReference type="Proteomes" id="UP000723714">
    <property type="component" value="Unassembled WGS sequence"/>
</dbReference>
<reference evidence="9 10" key="1">
    <citation type="submission" date="2021-06" db="EMBL/GenBank/DDBJ databases">
        <title>Faecalicatena sp. nov. isolated from porcine feces.</title>
        <authorList>
            <person name="Oh B.S."/>
            <person name="Lee J.H."/>
        </authorList>
    </citation>
    <scope>NUCLEOTIDE SEQUENCE [LARGE SCALE GENOMIC DNA]</scope>
    <source>
        <strain evidence="9 10">AGMB00832</strain>
    </source>
</reference>
<keyword evidence="10" id="KW-1185">Reference proteome</keyword>
<evidence type="ECO:0000313" key="9">
    <source>
        <dbReference type="EMBL" id="MBU3876164.1"/>
    </source>
</evidence>
<dbReference type="CDD" id="cd00207">
    <property type="entry name" value="fer2"/>
    <property type="match status" value="1"/>
</dbReference>
<dbReference type="Pfam" id="PF14697">
    <property type="entry name" value="Fer4_21"/>
    <property type="match status" value="1"/>
</dbReference>
<sequence>MIEITINGKACTCEKGEFLLDVARRNGFYIPTLCHHPGLAEQGCCRVCLVEVVERGKSKIVVSCVYPVERPCEVYTDSDRVREDRGAVLMLLAMRAPESPEIAALCRQYGAIDGSRFKPIQGEKCIMCGLCARACASLGTGAISTVMRGTAKKISTPYDEPSSACIGCLSCVKVCPTSAISFTDGPEKRSIWGREFELVHCRECGTVIGTREEIEYAAKRCGEEPEEICPECRKKKMADVMAHTYGECEI</sequence>
<comment type="function">
    <text evidence="1">Ferredoxins are iron-sulfur proteins that transfer electrons in a wide variety of metabolic reactions.</text>
</comment>
<dbReference type="InterPro" id="IPR017896">
    <property type="entry name" value="4Fe4S_Fe-S-bd"/>
</dbReference>
<feature type="domain" description="4Fe-4S ferredoxin-type" evidence="8">
    <location>
        <begin position="155"/>
        <end position="185"/>
    </location>
</feature>
<evidence type="ECO:0000259" key="7">
    <source>
        <dbReference type="PROSITE" id="PS51085"/>
    </source>
</evidence>
<accession>A0ABS6D3U2</accession>
<dbReference type="RefSeq" id="WP_216241186.1">
    <property type="nucleotide sequence ID" value="NZ_JABACJ020000008.1"/>
</dbReference>
<evidence type="ECO:0000256" key="2">
    <source>
        <dbReference type="ARBA" id="ARBA00013529"/>
    </source>
</evidence>
<feature type="domain" description="2Fe-2S ferredoxin-type" evidence="7">
    <location>
        <begin position="1"/>
        <end position="80"/>
    </location>
</feature>
<keyword evidence="3" id="KW-0004">4Fe-4S</keyword>
<dbReference type="InterPro" id="IPR001041">
    <property type="entry name" value="2Fe-2S_ferredoxin-type"/>
</dbReference>
<dbReference type="InterPro" id="IPR050157">
    <property type="entry name" value="PSI_iron-sulfur_center"/>
</dbReference>
<keyword evidence="4" id="KW-0479">Metal-binding</keyword>
<feature type="domain" description="4Fe-4S ferredoxin-type" evidence="8">
    <location>
        <begin position="115"/>
        <end position="148"/>
    </location>
</feature>
<protein>
    <recommendedName>
        <fullName evidence="2">Ferredoxin</fullName>
    </recommendedName>
</protein>